<name>A0A2Z7B4Z7_9LAMI</name>
<feature type="domain" description="Enhanced disease resistance 4-like N-terminal" evidence="3">
    <location>
        <begin position="6"/>
        <end position="39"/>
    </location>
</feature>
<sequence length="870" mass="97186">MSETAEVRLVRCPKCENLLPEVTGYSVYRCGGCGAVLGAGDKGVDLDSLSETSDEEMVAMMKEKYLEKYEKKNRASEMRMIGQGDGVSSISSSSRAAGRPLRDSTEHRGDGLMDRESMREHGGGVIQGRDLDELGRATVARDFGDITLYDDDDENSLQRLDQVLVERGSSSLMSRPSYDYELEVKIGIGVDGFNKDGYVGEENRHKIFKGLDGRNAQLSRYGYLNDRGKGKTSLDRPIAYEDSLSSSESWYPNKLGVDSLSGQYRYLGTRFNRPSYQNQYPEPSLMHRLEMGGDGFNPSRYPLNRVQDYEGPLRSQMLRMGPFQMPPPYYSSGSYNGDGMGCSGPFEPYNPNDYHHHPSCSCFHCFNPRHVPQPVAFSDKFSDVSVDTMFNHHRNPGSFSPQEYDFKARNHNPLRSHNPLSHTRWPSELSSEVDGTISRHPPRVHAASAVLHCRPMGGGAPFFVCFNCFELLLLPKNVASNSDRRKKIKCGACSIVIVCAFSNNKLVVCDDEEATDTPVKLDDNSNLSPIRGELHMHGHLHQVKTTFSSDDFDTTGYDFESIDREPVQPSPDQRRGGHSSDAKHQNSKPKHTIEVEKVSESVNVLREDSKFAYAVTMNREPPPPVGSSLQEYFDYSNKFHVKNRQGSREKHLPSNTTRQQSYITDSSAATETDLSSNEFSNTGTSFDSGEAGRKGRRASESFFAGIVKKSFKEFSRSNQNAEKEKSVVTINGHDISDEVIKKAEEVAGPIHPGQYWYDYRAGFWGLMEGPCLGIIPPGIKEFNYPMPKKCAGGNTGIYVNGRELNQKDLNLLKRRGLPTETNRAYTVEMSGRLIDKDTGQELKSLGKLAPTMERLQRGFGMRVPKGAPRS</sequence>
<feature type="region of interest" description="Disordered" evidence="1">
    <location>
        <begin position="558"/>
        <end position="599"/>
    </location>
</feature>
<proteinExistence type="predicted"/>
<dbReference type="PANTHER" id="PTHR31105:SF42">
    <property type="entry name" value="OS02G0258300 PROTEIN"/>
    <property type="match status" value="1"/>
</dbReference>
<feature type="compositionally biased region" description="Basic and acidic residues" evidence="1">
    <location>
        <begin position="100"/>
        <end position="122"/>
    </location>
</feature>
<feature type="region of interest" description="Disordered" evidence="1">
    <location>
        <begin position="643"/>
        <end position="693"/>
    </location>
</feature>
<evidence type="ECO:0000256" key="1">
    <source>
        <dbReference type="SAM" id="MobiDB-lite"/>
    </source>
</evidence>
<protein>
    <submittedName>
        <fullName evidence="4">Uncharacterized protein</fullName>
    </submittedName>
</protein>
<dbReference type="InterPro" id="IPR021480">
    <property type="entry name" value="Zinc_ribbon_12"/>
</dbReference>
<keyword evidence="5" id="KW-1185">Reference proteome</keyword>
<dbReference type="OrthoDB" id="2020426at2759"/>
<feature type="domain" description="Probable zinc-ribbon" evidence="2">
    <location>
        <begin position="458"/>
        <end position="499"/>
    </location>
</feature>
<dbReference type="InterPro" id="IPR040244">
    <property type="entry name" value="EDR4-like"/>
</dbReference>
<organism evidence="4 5">
    <name type="scientific">Dorcoceras hygrometricum</name>
    <dbReference type="NCBI Taxonomy" id="472368"/>
    <lineage>
        <taxon>Eukaryota</taxon>
        <taxon>Viridiplantae</taxon>
        <taxon>Streptophyta</taxon>
        <taxon>Embryophyta</taxon>
        <taxon>Tracheophyta</taxon>
        <taxon>Spermatophyta</taxon>
        <taxon>Magnoliopsida</taxon>
        <taxon>eudicotyledons</taxon>
        <taxon>Gunneridae</taxon>
        <taxon>Pentapetalae</taxon>
        <taxon>asterids</taxon>
        <taxon>lamiids</taxon>
        <taxon>Lamiales</taxon>
        <taxon>Gesneriaceae</taxon>
        <taxon>Didymocarpoideae</taxon>
        <taxon>Trichosporeae</taxon>
        <taxon>Loxocarpinae</taxon>
        <taxon>Dorcoceras</taxon>
    </lineage>
</organism>
<dbReference type="AlphaFoldDB" id="A0A2Z7B4Z7"/>
<dbReference type="Proteomes" id="UP000250235">
    <property type="component" value="Unassembled WGS sequence"/>
</dbReference>
<dbReference type="Pfam" id="PF22910">
    <property type="entry name" value="EDR4-like_1st"/>
    <property type="match status" value="1"/>
</dbReference>
<dbReference type="InterPro" id="IPR055126">
    <property type="entry name" value="EDR4-like_N"/>
</dbReference>
<evidence type="ECO:0000259" key="3">
    <source>
        <dbReference type="Pfam" id="PF22910"/>
    </source>
</evidence>
<evidence type="ECO:0000313" key="4">
    <source>
        <dbReference type="EMBL" id="KZV26779.1"/>
    </source>
</evidence>
<evidence type="ECO:0000259" key="2">
    <source>
        <dbReference type="Pfam" id="PF11331"/>
    </source>
</evidence>
<accession>A0A2Z7B4Z7</accession>
<evidence type="ECO:0000313" key="5">
    <source>
        <dbReference type="Proteomes" id="UP000250235"/>
    </source>
</evidence>
<dbReference type="GO" id="GO:1900150">
    <property type="term" value="P:regulation of defense response to fungus"/>
    <property type="evidence" value="ECO:0007669"/>
    <property type="project" value="InterPro"/>
</dbReference>
<dbReference type="EMBL" id="KV011149">
    <property type="protein sequence ID" value="KZV26779.1"/>
    <property type="molecule type" value="Genomic_DNA"/>
</dbReference>
<reference evidence="4 5" key="1">
    <citation type="journal article" date="2015" name="Proc. Natl. Acad. Sci. U.S.A.">
        <title>The resurrection genome of Boea hygrometrica: A blueprint for survival of dehydration.</title>
        <authorList>
            <person name="Xiao L."/>
            <person name="Yang G."/>
            <person name="Zhang L."/>
            <person name="Yang X."/>
            <person name="Zhao S."/>
            <person name="Ji Z."/>
            <person name="Zhou Q."/>
            <person name="Hu M."/>
            <person name="Wang Y."/>
            <person name="Chen M."/>
            <person name="Xu Y."/>
            <person name="Jin H."/>
            <person name="Xiao X."/>
            <person name="Hu G."/>
            <person name="Bao F."/>
            <person name="Hu Y."/>
            <person name="Wan P."/>
            <person name="Li L."/>
            <person name="Deng X."/>
            <person name="Kuang T."/>
            <person name="Xiang C."/>
            <person name="Zhu J.K."/>
            <person name="Oliver M.J."/>
            <person name="He Y."/>
        </authorList>
    </citation>
    <scope>NUCLEOTIDE SEQUENCE [LARGE SCALE GENOMIC DNA]</scope>
    <source>
        <strain evidence="5">cv. XS01</strain>
    </source>
</reference>
<feature type="region of interest" description="Disordered" evidence="1">
    <location>
        <begin position="84"/>
        <end position="126"/>
    </location>
</feature>
<feature type="compositionally biased region" description="Basic and acidic residues" evidence="1">
    <location>
        <begin position="561"/>
        <end position="584"/>
    </location>
</feature>
<gene>
    <name evidence="4" type="ORF">F511_28696</name>
</gene>
<dbReference type="PANTHER" id="PTHR31105">
    <property type="entry name" value="EXTRA-LARGE G-PROTEIN-LIKE"/>
    <property type="match status" value="1"/>
</dbReference>
<feature type="compositionally biased region" description="Polar residues" evidence="1">
    <location>
        <begin position="653"/>
        <end position="687"/>
    </location>
</feature>
<dbReference type="Pfam" id="PF11331">
    <property type="entry name" value="Zn_ribbon_12"/>
    <property type="match status" value="1"/>
</dbReference>